<proteinExistence type="predicted"/>
<gene>
    <name evidence="1" type="ORF">LX69_01093</name>
</gene>
<accession>A0A2W7NIV5</accession>
<name>A0A2W7NIV5_9BACT</name>
<comment type="caution">
    <text evidence="1">The sequence shown here is derived from an EMBL/GenBank/DDBJ whole genome shotgun (WGS) entry which is preliminary data.</text>
</comment>
<sequence length="76" mass="8460">MRQLLINNIASKLELFDGGEKKQTIELIVSLNTDELSRIDNYISSKDSSTKISHLSLNDSFINLKTSDGEGVSLFL</sequence>
<protein>
    <submittedName>
        <fullName evidence="1">Uncharacterized protein</fullName>
    </submittedName>
</protein>
<dbReference type="Proteomes" id="UP000249239">
    <property type="component" value="Unassembled WGS sequence"/>
</dbReference>
<keyword evidence="2" id="KW-1185">Reference proteome</keyword>
<evidence type="ECO:0000313" key="1">
    <source>
        <dbReference type="EMBL" id="PZX18057.1"/>
    </source>
</evidence>
<reference evidence="1 2" key="1">
    <citation type="submission" date="2018-06" db="EMBL/GenBank/DDBJ databases">
        <title>Genomic Encyclopedia of Archaeal and Bacterial Type Strains, Phase II (KMG-II): from individual species to whole genera.</title>
        <authorList>
            <person name="Goeker M."/>
        </authorList>
    </citation>
    <scope>NUCLEOTIDE SEQUENCE [LARGE SCALE GENOMIC DNA]</scope>
    <source>
        <strain evidence="1 2">DSM 6779</strain>
    </source>
</reference>
<dbReference type="EMBL" id="QKZK01000007">
    <property type="protein sequence ID" value="PZX18057.1"/>
    <property type="molecule type" value="Genomic_DNA"/>
</dbReference>
<evidence type="ECO:0000313" key="2">
    <source>
        <dbReference type="Proteomes" id="UP000249239"/>
    </source>
</evidence>
<organism evidence="1 2">
    <name type="scientific">Breznakibacter xylanolyticus</name>
    <dbReference type="NCBI Taxonomy" id="990"/>
    <lineage>
        <taxon>Bacteria</taxon>
        <taxon>Pseudomonadati</taxon>
        <taxon>Bacteroidota</taxon>
        <taxon>Bacteroidia</taxon>
        <taxon>Marinilabiliales</taxon>
        <taxon>Marinilabiliaceae</taxon>
        <taxon>Breznakibacter</taxon>
    </lineage>
</organism>
<dbReference type="AlphaFoldDB" id="A0A2W7NIV5"/>
<dbReference type="RefSeq" id="WP_146260643.1">
    <property type="nucleotide sequence ID" value="NZ_QKZK01000007.1"/>
</dbReference>